<feature type="transmembrane region" description="Helical" evidence="11">
    <location>
        <begin position="158"/>
        <end position="179"/>
    </location>
</feature>
<evidence type="ECO:0000256" key="1">
    <source>
        <dbReference type="ARBA" id="ARBA00004651"/>
    </source>
</evidence>
<evidence type="ECO:0000256" key="3">
    <source>
        <dbReference type="ARBA" id="ARBA00022516"/>
    </source>
</evidence>
<keyword evidence="9" id="KW-0443">Lipid metabolism</keyword>
<evidence type="ECO:0000256" key="5">
    <source>
        <dbReference type="ARBA" id="ARBA00022556"/>
    </source>
</evidence>
<keyword evidence="3" id="KW-0444">Lipid biosynthesis</keyword>
<dbReference type="Gene3D" id="1.10.3730.20">
    <property type="match status" value="2"/>
</dbReference>
<evidence type="ECO:0000259" key="12">
    <source>
        <dbReference type="Pfam" id="PF00892"/>
    </source>
</evidence>
<comment type="caution">
    <text evidence="13">The sequence shown here is derived from an EMBL/GenBank/DDBJ whole genome shotgun (WGS) entry which is preliminary data.</text>
</comment>
<feature type="transmembrane region" description="Helical" evidence="11">
    <location>
        <begin position="191"/>
        <end position="213"/>
    </location>
</feature>
<feature type="transmembrane region" description="Helical" evidence="11">
    <location>
        <begin position="256"/>
        <end position="274"/>
    </location>
</feature>
<keyword evidence="2" id="KW-1003">Cell membrane</keyword>
<feature type="domain" description="EamA" evidence="12">
    <location>
        <begin position="161"/>
        <end position="296"/>
    </location>
</feature>
<evidence type="ECO:0000256" key="9">
    <source>
        <dbReference type="ARBA" id="ARBA00023098"/>
    </source>
</evidence>
<dbReference type="Proteomes" id="UP001202550">
    <property type="component" value="Unassembled WGS sequence"/>
</dbReference>
<dbReference type="SUPFAM" id="SSF103481">
    <property type="entry name" value="Multidrug resistance efflux transporter EmrE"/>
    <property type="match status" value="2"/>
</dbReference>
<comment type="subcellular location">
    <subcellularLocation>
        <location evidence="1">Cell membrane</location>
        <topology evidence="1">Multi-pass membrane protein</topology>
    </subcellularLocation>
</comment>
<proteinExistence type="predicted"/>
<feature type="transmembrane region" description="Helical" evidence="11">
    <location>
        <begin position="225"/>
        <end position="250"/>
    </location>
</feature>
<dbReference type="InterPro" id="IPR000620">
    <property type="entry name" value="EamA_dom"/>
</dbReference>
<feature type="transmembrane region" description="Helical" evidence="11">
    <location>
        <begin position="73"/>
        <end position="94"/>
    </location>
</feature>
<keyword evidence="5" id="KW-0441">Lipid A biosynthesis</keyword>
<feature type="transmembrane region" description="Helical" evidence="11">
    <location>
        <begin position="128"/>
        <end position="146"/>
    </location>
</feature>
<keyword evidence="10 11" id="KW-0472">Membrane</keyword>
<name>A0ABT0M3M3_9RHOB</name>
<feature type="transmembrane region" description="Helical" evidence="11">
    <location>
        <begin position="15"/>
        <end position="35"/>
    </location>
</feature>
<dbReference type="Pfam" id="PF00892">
    <property type="entry name" value="EamA"/>
    <property type="match status" value="1"/>
</dbReference>
<feature type="transmembrane region" description="Helical" evidence="11">
    <location>
        <begin position="283"/>
        <end position="300"/>
    </location>
</feature>
<evidence type="ECO:0000256" key="6">
    <source>
        <dbReference type="ARBA" id="ARBA00022692"/>
    </source>
</evidence>
<feature type="transmembrane region" description="Helical" evidence="11">
    <location>
        <begin position="101"/>
        <end position="122"/>
    </location>
</feature>
<keyword evidence="14" id="KW-1185">Reference proteome</keyword>
<keyword evidence="7" id="KW-0448">Lipopolysaccharide biosynthesis</keyword>
<gene>
    <name evidence="13" type="ORF">M3N55_11920</name>
</gene>
<feature type="transmembrane region" description="Helical" evidence="11">
    <location>
        <begin position="47"/>
        <end position="67"/>
    </location>
</feature>
<evidence type="ECO:0000256" key="2">
    <source>
        <dbReference type="ARBA" id="ARBA00022475"/>
    </source>
</evidence>
<dbReference type="EMBL" id="JALZWP010000011">
    <property type="protein sequence ID" value="MCL1629441.1"/>
    <property type="molecule type" value="Genomic_DNA"/>
</dbReference>
<keyword evidence="8 11" id="KW-1133">Transmembrane helix</keyword>
<evidence type="ECO:0000256" key="7">
    <source>
        <dbReference type="ARBA" id="ARBA00022985"/>
    </source>
</evidence>
<protein>
    <submittedName>
        <fullName evidence="13">DMT family transporter</fullName>
    </submittedName>
</protein>
<dbReference type="PANTHER" id="PTHR30561:SF9">
    <property type="entry name" value="4-AMINO-4-DEOXY-L-ARABINOSE-PHOSPHOUNDECAPRENOL FLIPPASE SUBUNIT ARNF-RELATED"/>
    <property type="match status" value="1"/>
</dbReference>
<sequence>MTDWLLSLVGTPEGARLATMLALVSAVSHAAFGALQKGVHDPWLTRGAIDGATVALSLPLVVFWAGLPPPDMWPVLLGVVLVHFLYKLTIALAYERAAYTVVYPVVRGTGPIVTVLAAMVVFDESYGAVQWLGVALLSGGILLLALRNLSEETIDLRALKLGLLWAIAGGALVAAYTTYDAWAIRLSGDPLRFLVWFFLFSSIDFALLGLWRYRYMPDAPAPWPLALRGAVGAMIAYVSFGGVMLATLVGRVGESAVLRETSTVFAALIGWFILKERVGPRKLALMVMIAMGAVVVQLGGR</sequence>
<accession>A0ABT0M3M3</accession>
<evidence type="ECO:0000256" key="4">
    <source>
        <dbReference type="ARBA" id="ARBA00022519"/>
    </source>
</evidence>
<dbReference type="InterPro" id="IPR000390">
    <property type="entry name" value="Small_drug/metabolite_transptr"/>
</dbReference>
<reference evidence="13 14" key="1">
    <citation type="submission" date="2022-05" db="EMBL/GenBank/DDBJ databases">
        <title>Seasonal and diel survey of microbial diversity of the Tyrrhenian coast.</title>
        <authorList>
            <person name="Gattoni G."/>
            <person name="Corral P."/>
        </authorList>
    </citation>
    <scope>NUCLEOTIDE SEQUENCE [LARGE SCALE GENOMIC DNA]</scope>
    <source>
        <strain evidence="13 14">V10</strain>
    </source>
</reference>
<organism evidence="13 14">
    <name type="scientific">Roseinatronobacter domitianus</name>
    <dbReference type="NCBI Taxonomy" id="2940293"/>
    <lineage>
        <taxon>Bacteria</taxon>
        <taxon>Pseudomonadati</taxon>
        <taxon>Pseudomonadota</taxon>
        <taxon>Alphaproteobacteria</taxon>
        <taxon>Rhodobacterales</taxon>
        <taxon>Paracoccaceae</taxon>
        <taxon>Roseinatronobacter</taxon>
    </lineage>
</organism>
<evidence type="ECO:0000256" key="10">
    <source>
        <dbReference type="ARBA" id="ARBA00023136"/>
    </source>
</evidence>
<dbReference type="RefSeq" id="WP_249059316.1">
    <property type="nucleotide sequence ID" value="NZ_JALZWP010000011.1"/>
</dbReference>
<evidence type="ECO:0000313" key="14">
    <source>
        <dbReference type="Proteomes" id="UP001202550"/>
    </source>
</evidence>
<evidence type="ECO:0000256" key="8">
    <source>
        <dbReference type="ARBA" id="ARBA00022989"/>
    </source>
</evidence>
<evidence type="ECO:0000313" key="13">
    <source>
        <dbReference type="EMBL" id="MCL1629441.1"/>
    </source>
</evidence>
<evidence type="ECO:0000256" key="11">
    <source>
        <dbReference type="SAM" id="Phobius"/>
    </source>
</evidence>
<dbReference type="InterPro" id="IPR037185">
    <property type="entry name" value="EmrE-like"/>
</dbReference>
<keyword evidence="6 11" id="KW-0812">Transmembrane</keyword>
<keyword evidence="4" id="KW-0997">Cell inner membrane</keyword>
<dbReference type="PANTHER" id="PTHR30561">
    <property type="entry name" value="SMR FAMILY PROTON-DEPENDENT DRUG EFFLUX TRANSPORTER SUGE"/>
    <property type="match status" value="1"/>
</dbReference>